<dbReference type="AlphaFoldDB" id="A0A4Q0RT28"/>
<evidence type="ECO:0000313" key="2">
    <source>
        <dbReference type="Proteomes" id="UP000290565"/>
    </source>
</evidence>
<dbReference type="EMBL" id="LBJM01000208">
    <property type="protein sequence ID" value="RXH21196.1"/>
    <property type="molecule type" value="Genomic_DNA"/>
</dbReference>
<sequence length="190" mass="22259">MISFEPDTLYDWLSDYDSFAYAFKRYCFQITQALSLAIDFDSNTLKLVHEKWSADCEIWRTQHFPQDTEALSHAKVGALLLYNLALNPYISTVRLHDFKEELQYRFTGNGPQLEAARADLIAAREVVLAFDFCLAVICWYEENRVDRKELFVLRLTPELRHDILSYLVSRQTDPKAIYLILECLFIRSSK</sequence>
<name>A0A4Q0RT28_9BRAD</name>
<proteinExistence type="predicted"/>
<dbReference type="RefSeq" id="WP_128947706.1">
    <property type="nucleotide sequence ID" value="NZ_LBJM01000208.1"/>
</dbReference>
<evidence type="ECO:0000313" key="1">
    <source>
        <dbReference type="EMBL" id="RXH21196.1"/>
    </source>
</evidence>
<organism evidence="1 2">
    <name type="scientific">Bradyrhizobium zhanjiangense</name>
    <dbReference type="NCBI Taxonomy" id="1325107"/>
    <lineage>
        <taxon>Bacteria</taxon>
        <taxon>Pseudomonadati</taxon>
        <taxon>Pseudomonadota</taxon>
        <taxon>Alphaproteobacteria</taxon>
        <taxon>Hyphomicrobiales</taxon>
        <taxon>Nitrobacteraceae</taxon>
        <taxon>Bradyrhizobium</taxon>
    </lineage>
</organism>
<comment type="caution">
    <text evidence="1">The sequence shown here is derived from an EMBL/GenBank/DDBJ whole genome shotgun (WGS) entry which is preliminary data.</text>
</comment>
<accession>A0A4Q0RT28</accession>
<dbReference type="Proteomes" id="UP000290565">
    <property type="component" value="Unassembled WGS sequence"/>
</dbReference>
<reference evidence="1 2" key="1">
    <citation type="submission" date="2015-04" db="EMBL/GenBank/DDBJ databases">
        <title>Comparative genomics of rhizobia nodulating Arachis hypogaea in China.</title>
        <authorList>
            <person name="Li Y."/>
        </authorList>
    </citation>
    <scope>NUCLEOTIDE SEQUENCE [LARGE SCALE GENOMIC DNA]</scope>
    <source>
        <strain evidence="1 2">CCBAU 51787</strain>
    </source>
</reference>
<protein>
    <submittedName>
        <fullName evidence="1">Uncharacterized protein</fullName>
    </submittedName>
</protein>
<gene>
    <name evidence="1" type="ORF">XH94_38100</name>
</gene>